<protein>
    <submittedName>
        <fullName evidence="7">Sensor histidine kinase</fullName>
    </submittedName>
</protein>
<keyword evidence="4" id="KW-0175">Coiled coil</keyword>
<dbReference type="SMART" id="SM00387">
    <property type="entry name" value="HATPase_c"/>
    <property type="match status" value="1"/>
</dbReference>
<evidence type="ECO:0000313" key="7">
    <source>
        <dbReference type="EMBL" id="MBC2607084.1"/>
    </source>
</evidence>
<keyword evidence="8" id="KW-1185">Reference proteome</keyword>
<dbReference type="RefSeq" id="WP_185660947.1">
    <property type="nucleotide sequence ID" value="NZ_CAWPOO010000012.1"/>
</dbReference>
<keyword evidence="2 7" id="KW-0418">Kinase</keyword>
<evidence type="ECO:0000256" key="3">
    <source>
        <dbReference type="ARBA" id="ARBA00023012"/>
    </source>
</evidence>
<keyword evidence="5" id="KW-0732">Signal</keyword>
<dbReference type="SUPFAM" id="SSF55874">
    <property type="entry name" value="ATPase domain of HSP90 chaperone/DNA topoisomerase II/histidine kinase"/>
    <property type="match status" value="1"/>
</dbReference>
<dbReference type="Pfam" id="PF07730">
    <property type="entry name" value="HisKA_3"/>
    <property type="match status" value="1"/>
</dbReference>
<feature type="signal peptide" evidence="5">
    <location>
        <begin position="1"/>
        <end position="22"/>
    </location>
</feature>
<dbReference type="PANTHER" id="PTHR24421:SF62">
    <property type="entry name" value="SENSORY TRANSDUCTION HISTIDINE KINASE"/>
    <property type="match status" value="1"/>
</dbReference>
<feature type="domain" description="Histidine kinase/HSP90-like ATPase" evidence="6">
    <location>
        <begin position="630"/>
        <end position="726"/>
    </location>
</feature>
<keyword evidence="1" id="KW-0808">Transferase</keyword>
<feature type="chain" id="PRO_5031211772" evidence="5">
    <location>
        <begin position="23"/>
        <end position="736"/>
    </location>
</feature>
<dbReference type="Proteomes" id="UP000526501">
    <property type="component" value="Unassembled WGS sequence"/>
</dbReference>
<evidence type="ECO:0000313" key="8">
    <source>
        <dbReference type="Proteomes" id="UP000526501"/>
    </source>
</evidence>
<dbReference type="CDD" id="cd16917">
    <property type="entry name" value="HATPase_UhpB-NarQ-NarX-like"/>
    <property type="match status" value="1"/>
</dbReference>
<dbReference type="Pfam" id="PF02518">
    <property type="entry name" value="HATPase_c"/>
    <property type="match status" value="1"/>
</dbReference>
<evidence type="ECO:0000256" key="2">
    <source>
        <dbReference type="ARBA" id="ARBA00022777"/>
    </source>
</evidence>
<dbReference type="PANTHER" id="PTHR24421">
    <property type="entry name" value="NITRATE/NITRITE SENSOR PROTEIN NARX-RELATED"/>
    <property type="match status" value="1"/>
</dbReference>
<dbReference type="InterPro" id="IPR050482">
    <property type="entry name" value="Sensor_HK_TwoCompSys"/>
</dbReference>
<dbReference type="Gene3D" id="3.30.565.10">
    <property type="entry name" value="Histidine kinase-like ATPase, C-terminal domain"/>
    <property type="match status" value="1"/>
</dbReference>
<dbReference type="EMBL" id="JACHVC010000012">
    <property type="protein sequence ID" value="MBC2607084.1"/>
    <property type="molecule type" value="Genomic_DNA"/>
</dbReference>
<dbReference type="InterPro" id="IPR011712">
    <property type="entry name" value="Sig_transdc_His_kin_sub3_dim/P"/>
</dbReference>
<dbReference type="InterPro" id="IPR036890">
    <property type="entry name" value="HATPase_C_sf"/>
</dbReference>
<dbReference type="Gene3D" id="1.20.5.1930">
    <property type="match status" value="1"/>
</dbReference>
<feature type="coiled-coil region" evidence="4">
    <location>
        <begin position="467"/>
        <end position="505"/>
    </location>
</feature>
<evidence type="ECO:0000256" key="4">
    <source>
        <dbReference type="SAM" id="Coils"/>
    </source>
</evidence>
<sequence length="736" mass="81595">MINFLKPLCLAALVIGSTISPAQKEPSPEQPLRTIAEISALSDNVAGRQLQISVTGVVTAAEPSWEGQFFIQDDTGGVWVEYYGDQTPPVSSLIQITGESHPGAFAPIIAKPRWKVLGTAPLPAALPVAIEDLVLGVFDGKRVEVRGIVRAVEINTDHASLTLAIGGHRLEVWTPIEAIPDPDSLIASKVLARGATATHYIQDLRHLTGVGVYVSRPEDFEVISHEEHNPFASDPIPINRVAQHRPGMGSDNRIRILGTVTHKSMGSRVFIQDDTAALRITSSHTEGVEVGDTVEVVGFLEIEQHLPVLNDAEFRPVNVPPPDFSAVPVTFEELKRGLHHGERITLEGKVLDRTTRQILDANGNRIGNATTWLIQGKDLTFNVEYENSSVDPIETIAPIGSVIKAEGVCFSVIEEPIELKSVQLLLSDLQDIVVLAHPSWITPKKLLAGLAVLAVLLLIATTWSLTVSKKNATLKILVREKQEAQDQLREANENLEQKVVDRSNQLQTEMTARKASQLEFKATIAERTRLARDLHDTLEQALTGISLQLDTATKLFTEPNKAEHHVRLARRWLQQSQLELRQSIWDLRSRELEQFDLPQALRQNMERLAESIQLKSHFEITGLRQRLPETLEENILRIGHEAMTNIAKHANASNVWVQLSFEPNQLSLIVKDDGQGFDVNANIESAEHHYGLLGMRERAQRIHGSLTIESRPRHGTQIQVTIPFTPRKSQEASPQN</sequence>
<gene>
    <name evidence="7" type="ORF">H5P27_13605</name>
</gene>
<evidence type="ECO:0000256" key="1">
    <source>
        <dbReference type="ARBA" id="ARBA00022679"/>
    </source>
</evidence>
<dbReference type="GO" id="GO:0000155">
    <property type="term" value="F:phosphorelay sensor kinase activity"/>
    <property type="evidence" value="ECO:0007669"/>
    <property type="project" value="InterPro"/>
</dbReference>
<keyword evidence="3" id="KW-0902">Two-component regulatory system</keyword>
<organism evidence="7 8">
    <name type="scientific">Pelagicoccus albus</name>
    <dbReference type="NCBI Taxonomy" id="415222"/>
    <lineage>
        <taxon>Bacteria</taxon>
        <taxon>Pseudomonadati</taxon>
        <taxon>Verrucomicrobiota</taxon>
        <taxon>Opitutia</taxon>
        <taxon>Puniceicoccales</taxon>
        <taxon>Pelagicoccaceae</taxon>
        <taxon>Pelagicoccus</taxon>
    </lineage>
</organism>
<dbReference type="GO" id="GO:0046983">
    <property type="term" value="F:protein dimerization activity"/>
    <property type="evidence" value="ECO:0007669"/>
    <property type="project" value="InterPro"/>
</dbReference>
<comment type="caution">
    <text evidence="7">The sequence shown here is derived from an EMBL/GenBank/DDBJ whole genome shotgun (WGS) entry which is preliminary data.</text>
</comment>
<name>A0A7X1E960_9BACT</name>
<accession>A0A7X1E960</accession>
<dbReference type="InterPro" id="IPR003594">
    <property type="entry name" value="HATPase_dom"/>
</dbReference>
<proteinExistence type="predicted"/>
<dbReference type="GO" id="GO:0016020">
    <property type="term" value="C:membrane"/>
    <property type="evidence" value="ECO:0007669"/>
    <property type="project" value="InterPro"/>
</dbReference>
<dbReference type="AlphaFoldDB" id="A0A7X1E960"/>
<evidence type="ECO:0000256" key="5">
    <source>
        <dbReference type="SAM" id="SignalP"/>
    </source>
</evidence>
<reference evidence="7 8" key="1">
    <citation type="submission" date="2020-07" db="EMBL/GenBank/DDBJ databases">
        <authorList>
            <person name="Feng X."/>
        </authorList>
    </citation>
    <scope>NUCLEOTIDE SEQUENCE [LARGE SCALE GENOMIC DNA]</scope>
    <source>
        <strain evidence="7 8">JCM23202</strain>
    </source>
</reference>
<evidence type="ECO:0000259" key="6">
    <source>
        <dbReference type="SMART" id="SM00387"/>
    </source>
</evidence>